<dbReference type="EC" id="2.7.7.75" evidence="2"/>
<feature type="domain" description="MoaB/Mog" evidence="7">
    <location>
        <begin position="105"/>
        <end position="250"/>
    </location>
</feature>
<comment type="pathway">
    <text evidence="1">Cofactor biosynthesis; molybdopterin biosynthesis.</text>
</comment>
<comment type="caution">
    <text evidence="8">The sequence shown here is derived from an EMBL/GenBank/DDBJ whole genome shotgun (WGS) entry which is preliminary data.</text>
</comment>
<organism evidence="8 9">
    <name type="scientific">Halodesulfovibrio spirochaetisodalis</name>
    <dbReference type="NCBI Taxonomy" id="1560234"/>
    <lineage>
        <taxon>Bacteria</taxon>
        <taxon>Pseudomonadati</taxon>
        <taxon>Thermodesulfobacteriota</taxon>
        <taxon>Desulfovibrionia</taxon>
        <taxon>Desulfovibrionales</taxon>
        <taxon>Desulfovibrionaceae</taxon>
        <taxon>Halodesulfovibrio</taxon>
    </lineage>
</organism>
<dbReference type="Pfam" id="PF00994">
    <property type="entry name" value="MoCF_biosynth"/>
    <property type="match status" value="1"/>
</dbReference>
<dbReference type="PROSITE" id="PS01078">
    <property type="entry name" value="MOCF_BIOSYNTHESIS_1"/>
    <property type="match status" value="1"/>
</dbReference>
<dbReference type="Proteomes" id="UP000091979">
    <property type="component" value="Unassembled WGS sequence"/>
</dbReference>
<name>A0A1B7X9W9_9BACT</name>
<keyword evidence="4" id="KW-0501">Molybdenum cofactor biosynthesis</keyword>
<evidence type="ECO:0000313" key="8">
    <source>
        <dbReference type="EMBL" id="OBQ46132.1"/>
    </source>
</evidence>
<dbReference type="PANTHER" id="PTHR43764">
    <property type="entry name" value="MOLYBDENUM COFACTOR BIOSYNTHESIS"/>
    <property type="match status" value="1"/>
</dbReference>
<evidence type="ECO:0000256" key="2">
    <source>
        <dbReference type="ARBA" id="ARBA00012509"/>
    </source>
</evidence>
<dbReference type="InterPro" id="IPR036425">
    <property type="entry name" value="MoaB/Mog-like_dom_sf"/>
</dbReference>
<comment type="catalytic activity">
    <reaction evidence="5">
        <text>molybdopterin + ATP + H(+) = adenylyl-molybdopterin + diphosphate</text>
        <dbReference type="Rhea" id="RHEA:31331"/>
        <dbReference type="ChEBI" id="CHEBI:15378"/>
        <dbReference type="ChEBI" id="CHEBI:30616"/>
        <dbReference type="ChEBI" id="CHEBI:33019"/>
        <dbReference type="ChEBI" id="CHEBI:58698"/>
        <dbReference type="ChEBI" id="CHEBI:62727"/>
        <dbReference type="EC" id="2.7.7.75"/>
    </reaction>
</comment>
<dbReference type="GO" id="GO:0006777">
    <property type="term" value="P:Mo-molybdopterin cofactor biosynthetic process"/>
    <property type="evidence" value="ECO:0007669"/>
    <property type="project" value="UniProtKB-KW"/>
</dbReference>
<accession>A0A1B7X9W9</accession>
<dbReference type="SMART" id="SM00852">
    <property type="entry name" value="MoCF_biosynth"/>
    <property type="match status" value="1"/>
</dbReference>
<dbReference type="AlphaFoldDB" id="A0A1B7X9W9"/>
<proteinExistence type="predicted"/>
<comment type="function">
    <text evidence="6">Catalyzes the adenylation of molybdopterin as part of the biosynthesis of the molybdenum-cofactor.</text>
</comment>
<dbReference type="RefSeq" id="WP_066857568.1">
    <property type="nucleotide sequence ID" value="NZ_JXMS01000030.1"/>
</dbReference>
<dbReference type="CDD" id="cd00886">
    <property type="entry name" value="MogA_MoaB"/>
    <property type="match status" value="1"/>
</dbReference>
<dbReference type="OrthoDB" id="9784492at2"/>
<keyword evidence="9" id="KW-1185">Reference proteome</keyword>
<evidence type="ECO:0000313" key="9">
    <source>
        <dbReference type="Proteomes" id="UP000091979"/>
    </source>
</evidence>
<dbReference type="SUPFAM" id="SSF53218">
    <property type="entry name" value="Molybdenum cofactor biosynthesis proteins"/>
    <property type="match status" value="1"/>
</dbReference>
<dbReference type="Gene3D" id="3.40.980.10">
    <property type="entry name" value="MoaB/Mog-like domain"/>
    <property type="match status" value="1"/>
</dbReference>
<dbReference type="PATRIC" id="fig|1560234.3.peg.2079"/>
<dbReference type="GO" id="GO:0061598">
    <property type="term" value="F:molybdopterin adenylyltransferase activity"/>
    <property type="evidence" value="ECO:0007669"/>
    <property type="project" value="UniProtKB-EC"/>
</dbReference>
<dbReference type="InterPro" id="IPR051920">
    <property type="entry name" value="MPT_Adenylyltrnsfr/MoaC-Rel"/>
</dbReference>
<evidence type="ECO:0000256" key="5">
    <source>
        <dbReference type="ARBA" id="ARBA00051131"/>
    </source>
</evidence>
<protein>
    <recommendedName>
        <fullName evidence="3">Molybdopterin adenylyltransferase</fullName>
        <ecNumber evidence="2">2.7.7.75</ecNumber>
    </recommendedName>
</protein>
<dbReference type="PANTHER" id="PTHR43764:SF1">
    <property type="entry name" value="MOLYBDOPTERIN MOLYBDOTRANSFERASE"/>
    <property type="match status" value="1"/>
</dbReference>
<dbReference type="NCBIfam" id="TIGR00177">
    <property type="entry name" value="molyb_syn"/>
    <property type="match status" value="1"/>
</dbReference>
<evidence type="ECO:0000256" key="6">
    <source>
        <dbReference type="ARBA" id="ARBA00058212"/>
    </source>
</evidence>
<gene>
    <name evidence="8" type="ORF">SP90_14010</name>
</gene>
<dbReference type="STRING" id="1560234.SP90_14010"/>
<evidence type="ECO:0000256" key="4">
    <source>
        <dbReference type="ARBA" id="ARBA00023150"/>
    </source>
</evidence>
<evidence type="ECO:0000256" key="3">
    <source>
        <dbReference type="ARBA" id="ARBA00013491"/>
    </source>
</evidence>
<dbReference type="InterPro" id="IPR001453">
    <property type="entry name" value="MoaB/Mog_dom"/>
</dbReference>
<evidence type="ECO:0000256" key="1">
    <source>
        <dbReference type="ARBA" id="ARBA00005046"/>
    </source>
</evidence>
<sequence>MNTFSLKALQTLSCGDVVFIGRAGEENSLAASIDTELPPAYFPVGTHFTSVDNKNAPLFQVVQNGYTPSRCGKHSIEGMWVELLCDVEKDTTYSVHPVKKELSLAWVTLSDKGARKQRVDGSGPLIEQLVRDAYTLSYSRGFIIPDEELQLRQLLSDLALLQKFDLILTTGGTGVAPRDVTPEATLKVIDRRLRGIEQAMMAASLQKTPHAVVSRAVAGTLGGSLIINMPGSTKAVAENLEAVLPALGHTIAKLQGDPADCGN</sequence>
<evidence type="ECO:0000259" key="7">
    <source>
        <dbReference type="SMART" id="SM00852"/>
    </source>
</evidence>
<reference evidence="8 9" key="1">
    <citation type="submission" date="2015-01" db="EMBL/GenBank/DDBJ databases">
        <title>Desulfovibrio sp. JC271 draft genome sequence.</title>
        <authorList>
            <person name="Shivani Y."/>
            <person name="Subhash Y."/>
            <person name="Sasikala C."/>
            <person name="Ramana C.V."/>
        </authorList>
    </citation>
    <scope>NUCLEOTIDE SEQUENCE [LARGE SCALE GENOMIC DNA]</scope>
    <source>
        <strain evidence="8 9">JC271</strain>
    </source>
</reference>
<dbReference type="InterPro" id="IPR008284">
    <property type="entry name" value="MoCF_biosynth_CS"/>
</dbReference>
<dbReference type="UniPathway" id="UPA00344"/>
<dbReference type="EMBL" id="JXMS01000030">
    <property type="protein sequence ID" value="OBQ46132.1"/>
    <property type="molecule type" value="Genomic_DNA"/>
</dbReference>